<feature type="region of interest" description="Disordered" evidence="1">
    <location>
        <begin position="19"/>
        <end position="96"/>
    </location>
</feature>
<dbReference type="OrthoDB" id="5398396at2759"/>
<evidence type="ECO:0000313" key="4">
    <source>
        <dbReference type="Proteomes" id="UP000799539"/>
    </source>
</evidence>
<keyword evidence="2" id="KW-0472">Membrane</keyword>
<keyword evidence="4" id="KW-1185">Reference proteome</keyword>
<evidence type="ECO:0000256" key="1">
    <source>
        <dbReference type="SAM" id="MobiDB-lite"/>
    </source>
</evidence>
<name>A0A6A6FHI9_9PEZI</name>
<protein>
    <submittedName>
        <fullName evidence="3">Uncharacterized protein</fullName>
    </submittedName>
</protein>
<evidence type="ECO:0000256" key="2">
    <source>
        <dbReference type="SAM" id="Phobius"/>
    </source>
</evidence>
<feature type="transmembrane region" description="Helical" evidence="2">
    <location>
        <begin position="132"/>
        <end position="151"/>
    </location>
</feature>
<feature type="compositionally biased region" description="Polar residues" evidence="1">
    <location>
        <begin position="26"/>
        <end position="47"/>
    </location>
</feature>
<dbReference type="AlphaFoldDB" id="A0A6A6FHI9"/>
<dbReference type="EMBL" id="ML992672">
    <property type="protein sequence ID" value="KAF2212880.1"/>
    <property type="molecule type" value="Genomic_DNA"/>
</dbReference>
<sequence>MGLFDSASGGKSYYTSSTEAFLKPNASHTSSRRGVSPARSTRSVKTSSGGGGYQVRPSASTSHSRPSYARSASGSIFGNSGGGGGGGGGSGSSSSSYYKRRPRDGYIAYLVHKLQRMIKELWHYARRHPVKAFFAVVVPLLSAGGAIGGLLKHFGIRMPLGMGSGGGGSSRGPGGYYGSRGYGGDEGGWMSALGGSAGLMGNAGSLISVAKMFM</sequence>
<evidence type="ECO:0000313" key="3">
    <source>
        <dbReference type="EMBL" id="KAF2212880.1"/>
    </source>
</evidence>
<gene>
    <name evidence="3" type="ORF">CERZMDRAFT_40828</name>
</gene>
<keyword evidence="2" id="KW-0812">Transmembrane</keyword>
<dbReference type="Proteomes" id="UP000799539">
    <property type="component" value="Unassembled WGS sequence"/>
</dbReference>
<accession>A0A6A6FHI9</accession>
<proteinExistence type="predicted"/>
<feature type="compositionally biased region" description="Gly residues" evidence="1">
    <location>
        <begin position="79"/>
        <end position="91"/>
    </location>
</feature>
<feature type="transmembrane region" description="Helical" evidence="2">
    <location>
        <begin position="189"/>
        <end position="210"/>
    </location>
</feature>
<keyword evidence="2" id="KW-1133">Transmembrane helix</keyword>
<reference evidence="3" key="1">
    <citation type="journal article" date="2020" name="Stud. Mycol.">
        <title>101 Dothideomycetes genomes: a test case for predicting lifestyles and emergence of pathogens.</title>
        <authorList>
            <person name="Haridas S."/>
            <person name="Albert R."/>
            <person name="Binder M."/>
            <person name="Bloem J."/>
            <person name="Labutti K."/>
            <person name="Salamov A."/>
            <person name="Andreopoulos B."/>
            <person name="Baker S."/>
            <person name="Barry K."/>
            <person name="Bills G."/>
            <person name="Bluhm B."/>
            <person name="Cannon C."/>
            <person name="Castanera R."/>
            <person name="Culley D."/>
            <person name="Daum C."/>
            <person name="Ezra D."/>
            <person name="Gonzalez J."/>
            <person name="Henrissat B."/>
            <person name="Kuo A."/>
            <person name="Liang C."/>
            <person name="Lipzen A."/>
            <person name="Lutzoni F."/>
            <person name="Magnuson J."/>
            <person name="Mondo S."/>
            <person name="Nolan M."/>
            <person name="Ohm R."/>
            <person name="Pangilinan J."/>
            <person name="Park H.-J."/>
            <person name="Ramirez L."/>
            <person name="Alfaro M."/>
            <person name="Sun H."/>
            <person name="Tritt A."/>
            <person name="Yoshinaga Y."/>
            <person name="Zwiers L.-H."/>
            <person name="Turgeon B."/>
            <person name="Goodwin S."/>
            <person name="Spatafora J."/>
            <person name="Crous P."/>
            <person name="Grigoriev I."/>
        </authorList>
    </citation>
    <scope>NUCLEOTIDE SEQUENCE</scope>
    <source>
        <strain evidence="3">SCOH1-5</strain>
    </source>
</reference>
<organism evidence="3 4">
    <name type="scientific">Cercospora zeae-maydis SCOH1-5</name>
    <dbReference type="NCBI Taxonomy" id="717836"/>
    <lineage>
        <taxon>Eukaryota</taxon>
        <taxon>Fungi</taxon>
        <taxon>Dikarya</taxon>
        <taxon>Ascomycota</taxon>
        <taxon>Pezizomycotina</taxon>
        <taxon>Dothideomycetes</taxon>
        <taxon>Dothideomycetidae</taxon>
        <taxon>Mycosphaerellales</taxon>
        <taxon>Mycosphaerellaceae</taxon>
        <taxon>Cercospora</taxon>
    </lineage>
</organism>